<reference evidence="1" key="1">
    <citation type="journal article" date="2020" name="mSystems">
        <title>Genome- and Community-Level Interaction Insights into Carbon Utilization and Element Cycling Functions of Hydrothermarchaeota in Hydrothermal Sediment.</title>
        <authorList>
            <person name="Zhou Z."/>
            <person name="Liu Y."/>
            <person name="Xu W."/>
            <person name="Pan J."/>
            <person name="Luo Z.H."/>
            <person name="Li M."/>
        </authorList>
    </citation>
    <scope>NUCLEOTIDE SEQUENCE [LARGE SCALE GENOMIC DNA]</scope>
    <source>
        <strain evidence="1">SpSt-81</strain>
    </source>
</reference>
<sequence>MSVCVICGKRKGKRKCPALSAFICTECCGTKRIKEINCTQDCIYLKEAQIHTIERVEEKPADFTRLQWDLFLFLEELVYKFLLEFPSFTDEEFLEVLSLLEKEYQTRKKNLYLPNLYPKSSRGTKLKSILQEELAKLEKRENEFGLPIFTVDDFLKVISFERERIEKYMKENKNVGNNLFLQILKGEVEFMAMQNTKKR</sequence>
<dbReference type="AlphaFoldDB" id="A0A7C3RIH1"/>
<name>A0A7C3RIH1_DICTH</name>
<evidence type="ECO:0000313" key="1">
    <source>
        <dbReference type="EMBL" id="HFX13618.1"/>
    </source>
</evidence>
<organism evidence="1">
    <name type="scientific">Dictyoglomus thermophilum</name>
    <dbReference type="NCBI Taxonomy" id="14"/>
    <lineage>
        <taxon>Bacteria</taxon>
        <taxon>Pseudomonadati</taxon>
        <taxon>Dictyoglomota</taxon>
        <taxon>Dictyoglomia</taxon>
        <taxon>Dictyoglomales</taxon>
        <taxon>Dictyoglomaceae</taxon>
        <taxon>Dictyoglomus</taxon>
    </lineage>
</organism>
<dbReference type="EMBL" id="DTIN01000015">
    <property type="protein sequence ID" value="HFX13618.1"/>
    <property type="molecule type" value="Genomic_DNA"/>
</dbReference>
<protein>
    <submittedName>
        <fullName evidence="1">Uncharacterized protein</fullName>
    </submittedName>
</protein>
<gene>
    <name evidence="1" type="ORF">ENW00_05595</name>
</gene>
<proteinExistence type="predicted"/>
<accession>A0A7C3RIH1</accession>
<comment type="caution">
    <text evidence="1">The sequence shown here is derived from an EMBL/GenBank/DDBJ whole genome shotgun (WGS) entry which is preliminary data.</text>
</comment>